<dbReference type="EMBL" id="LR903930">
    <property type="protein sequence ID" value="CAD7252426.1"/>
    <property type="molecule type" value="Genomic_DNA"/>
</dbReference>
<dbReference type="Proteomes" id="UP000677054">
    <property type="component" value="Unassembled WGS sequence"/>
</dbReference>
<protein>
    <submittedName>
        <fullName evidence="1">Uncharacterized protein</fullName>
    </submittedName>
</protein>
<evidence type="ECO:0000313" key="2">
    <source>
        <dbReference type="Proteomes" id="UP000677054"/>
    </source>
</evidence>
<keyword evidence="2" id="KW-1185">Reference proteome</keyword>
<proteinExistence type="predicted"/>
<organism evidence="1">
    <name type="scientific">Darwinula stevensoni</name>
    <dbReference type="NCBI Taxonomy" id="69355"/>
    <lineage>
        <taxon>Eukaryota</taxon>
        <taxon>Metazoa</taxon>
        <taxon>Ecdysozoa</taxon>
        <taxon>Arthropoda</taxon>
        <taxon>Crustacea</taxon>
        <taxon>Oligostraca</taxon>
        <taxon>Ostracoda</taxon>
        <taxon>Podocopa</taxon>
        <taxon>Podocopida</taxon>
        <taxon>Darwinulocopina</taxon>
        <taxon>Darwinuloidea</taxon>
        <taxon>Darwinulidae</taxon>
        <taxon>Darwinula</taxon>
    </lineage>
</organism>
<accession>A0A7R9FRI7</accession>
<name>A0A7R9FRI7_9CRUS</name>
<dbReference type="EMBL" id="CAJPEV010004413">
    <property type="protein sequence ID" value="CAG0901750.1"/>
    <property type="molecule type" value="Genomic_DNA"/>
</dbReference>
<sequence length="92" mass="10573">MCAEPTWNDTAMRIAEVAENREDWFDQKTGKINCLSQETWNALTGVLPLSKDSSPFTDWGYAWDVSRMIHKGRNGVHRASLEIVHAYKDLNF</sequence>
<dbReference type="AlphaFoldDB" id="A0A7R9FRI7"/>
<reference evidence="1" key="1">
    <citation type="submission" date="2020-11" db="EMBL/GenBank/DDBJ databases">
        <authorList>
            <person name="Tran Van P."/>
        </authorList>
    </citation>
    <scope>NUCLEOTIDE SEQUENCE</scope>
</reference>
<evidence type="ECO:0000313" key="1">
    <source>
        <dbReference type="EMBL" id="CAD7252426.1"/>
    </source>
</evidence>
<gene>
    <name evidence="1" type="ORF">DSTB1V02_LOCUS12184</name>
</gene>